<evidence type="ECO:0000313" key="11">
    <source>
        <dbReference type="Proteomes" id="UP000663865"/>
    </source>
</evidence>
<dbReference type="Proteomes" id="UP000663848">
    <property type="component" value="Unassembled WGS sequence"/>
</dbReference>
<evidence type="ECO:0000313" key="7">
    <source>
        <dbReference type="EMBL" id="CAF4314985.1"/>
    </source>
</evidence>
<organism evidence="4 11">
    <name type="scientific">Rotaria socialis</name>
    <dbReference type="NCBI Taxonomy" id="392032"/>
    <lineage>
        <taxon>Eukaryota</taxon>
        <taxon>Metazoa</taxon>
        <taxon>Spiralia</taxon>
        <taxon>Gnathifera</taxon>
        <taxon>Rotifera</taxon>
        <taxon>Eurotatoria</taxon>
        <taxon>Bdelloidea</taxon>
        <taxon>Philodinida</taxon>
        <taxon>Philodinidae</taxon>
        <taxon>Rotaria</taxon>
    </lineage>
</organism>
<dbReference type="Proteomes" id="UP000663865">
    <property type="component" value="Unassembled WGS sequence"/>
</dbReference>
<dbReference type="Proteomes" id="UP000663872">
    <property type="component" value="Unassembled WGS sequence"/>
</dbReference>
<dbReference type="EMBL" id="CAJOBR010004647">
    <property type="protein sequence ID" value="CAF4789845.1"/>
    <property type="molecule type" value="Genomic_DNA"/>
</dbReference>
<evidence type="ECO:0000313" key="2">
    <source>
        <dbReference type="EMBL" id="CAF3345320.1"/>
    </source>
</evidence>
<keyword evidence="12" id="KW-1185">Reference proteome</keyword>
<evidence type="ECO:0000313" key="8">
    <source>
        <dbReference type="EMBL" id="CAF4473626.1"/>
    </source>
</evidence>
<dbReference type="EMBL" id="CAJNYV010002672">
    <property type="protein sequence ID" value="CAF3492119.1"/>
    <property type="molecule type" value="Genomic_DNA"/>
</dbReference>
<dbReference type="Proteomes" id="UP000663838">
    <property type="component" value="Unassembled WGS sequence"/>
</dbReference>
<evidence type="ECO:0000313" key="12">
    <source>
        <dbReference type="Proteomes" id="UP000663873"/>
    </source>
</evidence>
<dbReference type="EMBL" id="CAJOBO010000942">
    <property type="protein sequence ID" value="CAF4314985.1"/>
    <property type="molecule type" value="Genomic_DNA"/>
</dbReference>
<comment type="caution">
    <text evidence="4">The sequence shown here is derived from an EMBL/GenBank/DDBJ whole genome shotgun (WGS) entry which is preliminary data.</text>
</comment>
<dbReference type="OrthoDB" id="10041360at2759"/>
<dbReference type="AlphaFoldDB" id="A0A818GHS6"/>
<dbReference type="EMBL" id="CAJOBS010001150">
    <property type="protein sequence ID" value="CAF4694931.1"/>
    <property type="molecule type" value="Genomic_DNA"/>
</dbReference>
<dbReference type="Proteomes" id="UP000663873">
    <property type="component" value="Unassembled WGS sequence"/>
</dbReference>
<proteinExistence type="predicted"/>
<dbReference type="Proteomes" id="UP000663825">
    <property type="component" value="Unassembled WGS sequence"/>
</dbReference>
<name>A0A818GHS6_9BILA</name>
<dbReference type="Proteomes" id="UP000663869">
    <property type="component" value="Unassembled WGS sequence"/>
</dbReference>
<evidence type="ECO:0000313" key="1">
    <source>
        <dbReference type="EMBL" id="CAF3164998.1"/>
    </source>
</evidence>
<dbReference type="EMBL" id="CAJNXB010001421">
    <property type="protein sequence ID" value="CAF3164998.1"/>
    <property type="molecule type" value="Genomic_DNA"/>
</dbReference>
<evidence type="ECO:0000313" key="9">
    <source>
        <dbReference type="EMBL" id="CAF4694931.1"/>
    </source>
</evidence>
<evidence type="ECO:0000313" key="4">
    <source>
        <dbReference type="EMBL" id="CAF3492119.1"/>
    </source>
</evidence>
<dbReference type="EMBL" id="CAJNYU010004099">
    <property type="protein sequence ID" value="CAF3725340.1"/>
    <property type="molecule type" value="Genomic_DNA"/>
</dbReference>
<dbReference type="Proteomes" id="UP000663833">
    <property type="component" value="Unassembled WGS sequence"/>
</dbReference>
<evidence type="ECO:0000313" key="10">
    <source>
        <dbReference type="EMBL" id="CAF4789845.1"/>
    </source>
</evidence>
<protein>
    <submittedName>
        <fullName evidence="4">Uncharacterized protein</fullName>
    </submittedName>
</protein>
<dbReference type="EMBL" id="CAJOBP010000092">
    <property type="protein sequence ID" value="CAF4120418.1"/>
    <property type="molecule type" value="Genomic_DNA"/>
</dbReference>
<dbReference type="Proteomes" id="UP000663851">
    <property type="component" value="Unassembled WGS sequence"/>
</dbReference>
<evidence type="ECO:0000313" key="6">
    <source>
        <dbReference type="EMBL" id="CAF4120418.1"/>
    </source>
</evidence>
<evidence type="ECO:0000313" key="3">
    <source>
        <dbReference type="EMBL" id="CAF3481850.1"/>
    </source>
</evidence>
<gene>
    <name evidence="5" type="ORF">FME351_LOCUS29330</name>
    <name evidence="3" type="ORF">GRG538_LOCUS16392</name>
    <name evidence="7" type="ORF">HFQ381_LOCUS14435</name>
    <name evidence="4" type="ORF">KIK155_LOCUS15220</name>
    <name evidence="2" type="ORF">LUA448_LOCUS12547</name>
    <name evidence="10" type="ORF">QYT958_LOCUS23216</name>
    <name evidence="1" type="ORF">TIS948_LOCUS10494</name>
    <name evidence="9" type="ORF">TOA249_LOCUS16685</name>
    <name evidence="8" type="ORF">TSG867_LOCUS18849</name>
    <name evidence="6" type="ORF">UJA718_LOCUS1527</name>
</gene>
<evidence type="ECO:0000313" key="5">
    <source>
        <dbReference type="EMBL" id="CAF3725340.1"/>
    </source>
</evidence>
<sequence>MTSLSVALSFLSHMGFSHSNANDLMNKLNNNMSRLMICSNRELTQYDLSLDMRLRLLRAIRCFHMEKWSKYLMNNFHNDKNLSHVNSSHYAFEKLIYHLVKYHIWIIYSSWTLVYIRNNLIITKDVDQEHIRLLYEKIQRLKNAIVKLKQIIALIRKHLS</sequence>
<dbReference type="EMBL" id="CAJNYD010001532">
    <property type="protein sequence ID" value="CAF3345320.1"/>
    <property type="molecule type" value="Genomic_DNA"/>
</dbReference>
<reference evidence="4" key="1">
    <citation type="submission" date="2021-02" db="EMBL/GenBank/DDBJ databases">
        <authorList>
            <person name="Nowell W R."/>
        </authorList>
    </citation>
    <scope>NUCLEOTIDE SEQUENCE</scope>
</reference>
<dbReference type="EMBL" id="CAJOBQ010001283">
    <property type="protein sequence ID" value="CAF4473626.1"/>
    <property type="molecule type" value="Genomic_DNA"/>
</dbReference>
<dbReference type="EMBL" id="CAJNYT010002626">
    <property type="protein sequence ID" value="CAF3481850.1"/>
    <property type="molecule type" value="Genomic_DNA"/>
</dbReference>
<accession>A0A818GHS6</accession>
<dbReference type="Proteomes" id="UP000663862">
    <property type="component" value="Unassembled WGS sequence"/>
</dbReference>